<feature type="transmembrane region" description="Helical" evidence="2">
    <location>
        <begin position="15"/>
        <end position="33"/>
    </location>
</feature>
<feature type="compositionally biased region" description="Basic and acidic residues" evidence="1">
    <location>
        <begin position="38"/>
        <end position="47"/>
    </location>
</feature>
<name>A0ABQ2NYB4_9BACI</name>
<organism evidence="3 4">
    <name type="scientific">Oceanobacillus neutriphilus</name>
    <dbReference type="NCBI Taxonomy" id="531815"/>
    <lineage>
        <taxon>Bacteria</taxon>
        <taxon>Bacillati</taxon>
        <taxon>Bacillota</taxon>
        <taxon>Bacilli</taxon>
        <taxon>Bacillales</taxon>
        <taxon>Bacillaceae</taxon>
        <taxon>Oceanobacillus</taxon>
    </lineage>
</organism>
<dbReference type="Proteomes" id="UP000641206">
    <property type="component" value="Unassembled WGS sequence"/>
</dbReference>
<feature type="region of interest" description="Disordered" evidence="1">
    <location>
        <begin position="38"/>
        <end position="76"/>
    </location>
</feature>
<keyword evidence="2" id="KW-1133">Transmembrane helix</keyword>
<evidence type="ECO:0008006" key="5">
    <source>
        <dbReference type="Google" id="ProtNLM"/>
    </source>
</evidence>
<proteinExistence type="predicted"/>
<evidence type="ECO:0000313" key="3">
    <source>
        <dbReference type="EMBL" id="GGP13598.1"/>
    </source>
</evidence>
<dbReference type="RefSeq" id="WP_188735545.1">
    <property type="nucleotide sequence ID" value="NZ_BMLW01000010.1"/>
</dbReference>
<keyword evidence="4" id="KW-1185">Reference proteome</keyword>
<accession>A0ABQ2NYB4</accession>
<protein>
    <recommendedName>
        <fullName evidence="5">DUF4352 domain-containing protein</fullName>
    </recommendedName>
</protein>
<evidence type="ECO:0000256" key="2">
    <source>
        <dbReference type="SAM" id="Phobius"/>
    </source>
</evidence>
<reference evidence="4" key="1">
    <citation type="journal article" date="2019" name="Int. J. Syst. Evol. Microbiol.">
        <title>The Global Catalogue of Microorganisms (GCM) 10K type strain sequencing project: providing services to taxonomists for standard genome sequencing and annotation.</title>
        <authorList>
            <consortium name="The Broad Institute Genomics Platform"/>
            <consortium name="The Broad Institute Genome Sequencing Center for Infectious Disease"/>
            <person name="Wu L."/>
            <person name="Ma J."/>
        </authorList>
    </citation>
    <scope>NUCLEOTIDE SEQUENCE [LARGE SCALE GENOMIC DNA]</scope>
    <source>
        <strain evidence="4">CGMCC 1.7693</strain>
    </source>
</reference>
<evidence type="ECO:0000313" key="4">
    <source>
        <dbReference type="Proteomes" id="UP000641206"/>
    </source>
</evidence>
<evidence type="ECO:0000256" key="1">
    <source>
        <dbReference type="SAM" id="MobiDB-lite"/>
    </source>
</evidence>
<gene>
    <name evidence="3" type="ORF">GCM10011346_34230</name>
</gene>
<comment type="caution">
    <text evidence="3">The sequence shown here is derived from an EMBL/GenBank/DDBJ whole genome shotgun (WGS) entry which is preliminary data.</text>
</comment>
<dbReference type="EMBL" id="BMLW01000010">
    <property type="protein sequence ID" value="GGP13598.1"/>
    <property type="molecule type" value="Genomic_DNA"/>
</dbReference>
<keyword evidence="2" id="KW-0472">Membrane</keyword>
<feature type="compositionally biased region" description="Acidic residues" evidence="1">
    <location>
        <begin position="51"/>
        <end position="72"/>
    </location>
</feature>
<keyword evidence="2" id="KW-0812">Transmembrane</keyword>
<sequence length="202" mass="22454">MTKETNGNNPSPKRVILGAVIFVCVVFIVIAAFNSNGGKDDKADGKSSEPTNDEQEANAEEEESEDPIEENAEPTSVQIDLGEDSTFQFGDFSFELKEAEIAEKDGGAVLKLDTLYTNDSFQDKTSFMQAAIFYVKQGEEELDEVTGAMSDPNSDYYYKNDTGIWVPIEFEFELKNLEENITINVEPMNEHEGVSVYTISLN</sequence>